<organism evidence="1">
    <name type="scientific">Aetherobacter sp</name>
    <dbReference type="NCBI Taxonomy" id="2022431"/>
    <lineage>
        <taxon>Bacteria</taxon>
        <taxon>Pseudomonadati</taxon>
        <taxon>Myxococcota</taxon>
        <taxon>Polyangia</taxon>
        <taxon>Polyangiales</taxon>
        <taxon>Polyangiaceae</taxon>
        <taxon>Aetherobacter</taxon>
    </lineage>
</organism>
<evidence type="ECO:0000313" key="1">
    <source>
        <dbReference type="EMBL" id="AYM52595.1"/>
    </source>
</evidence>
<proteinExistence type="predicted"/>
<evidence type="ECO:0008006" key="2">
    <source>
        <dbReference type="Google" id="ProtNLM"/>
    </source>
</evidence>
<sequence>MTDPEPDRAHRTPETARLAALLQKREPGVQICGISGPGGVGKSYLLRHVEGSLDLDALGWLRLSIDGSNEQSRGDFFGLINGQLAKRSLPPPAVTGDDYFPQVRRVASIHRALVQAVAAELQDRAKSSQAPEAMKAAALALLQAGQRLNKALPKTAEYVNLQRVNLHDGSVAKTLDEAWELVQRLDALRESTALPGPLRDALGMTYKARVRTDLYNVTADALITDLSAALWGYRKQDWWRITHQPIPGRDRLLLILDDFEALAPTLEEFLVGALIPKLAEAPFQTLLVILGRDDLEAMHPAWGQHCRRYIKDQIRLAPFSRADAHELMASAGVPEARRDDMFEMTQGFPFLLGLLIDGLGEEGASSALFLRKFFDRTTRWMTAEEREWLVRVCYLDAVNLDSLKPLFPDADVERVQSWFEREASIRDPAATQFQVRPLIREKVLRYQELRAPSRHQELYALAHQGRLPPEPPATP</sequence>
<dbReference type="SUPFAM" id="SSF52540">
    <property type="entry name" value="P-loop containing nucleoside triphosphate hydrolases"/>
    <property type="match status" value="1"/>
</dbReference>
<name>A0A3S7UV14_9BACT</name>
<dbReference type="InterPro" id="IPR027417">
    <property type="entry name" value="P-loop_NTPase"/>
</dbReference>
<dbReference type="EMBL" id="MH908879">
    <property type="protein sequence ID" value="AYM52595.1"/>
    <property type="molecule type" value="Genomic_DNA"/>
</dbReference>
<dbReference type="AlphaFoldDB" id="A0A3S7UV14"/>
<reference evidence="1" key="1">
    <citation type="journal article" date="2018" name="J. Ind. Microbiol. Biotechnol.">
        <title>Genome mining reveals uncommon alkylpyrones as type III PKS products from myxobacteria.</title>
        <authorList>
            <person name="Hug J.J."/>
            <person name="Panter F."/>
            <person name="Krug D."/>
            <person name="Muller R."/>
        </authorList>
    </citation>
    <scope>NUCLEOTIDE SEQUENCE</scope>
    <source>
        <strain evidence="1">MSr9329</strain>
    </source>
</reference>
<protein>
    <recommendedName>
        <fullName evidence="2">Orc1-like AAA ATPase domain-containing protein</fullName>
    </recommendedName>
</protein>
<accession>A0A3S7UV14</accession>